<geneLocation type="plasmid" evidence="1 2">
    <name>p2</name>
</geneLocation>
<evidence type="ECO:0000313" key="1">
    <source>
        <dbReference type="EMBL" id="QRZ16103.1"/>
    </source>
</evidence>
<keyword evidence="1" id="KW-0614">Plasmid</keyword>
<keyword evidence="2" id="KW-1185">Reference proteome</keyword>
<sequence>MKRHFGLGASVKETSISIVDEVGADLSGAESYQPPEGYLSHFEWRKRPA</sequence>
<reference evidence="1 2" key="1">
    <citation type="submission" date="2021-02" db="EMBL/GenBank/DDBJ databases">
        <title>Paracoccus methylovroum sp.nov., a new methanol and methylamine utilizing methylotrophic denitrifer.</title>
        <authorList>
            <person name="Timsy T."/>
            <person name="Behrendt U."/>
            <person name="Ulrich A."/>
            <person name="Spanner T."/>
            <person name="Foesel B.U."/>
            <person name="Horn M.A."/>
            <person name="Kolb S."/>
        </authorList>
    </citation>
    <scope>NUCLEOTIDE SEQUENCE [LARGE SCALE GENOMIC DNA]</scope>
    <source>
        <strain evidence="1 2">H4-D09</strain>
        <plasmid evidence="1 2">p2</plasmid>
    </source>
</reference>
<dbReference type="EMBL" id="CP070372">
    <property type="protein sequence ID" value="QRZ16103.1"/>
    <property type="molecule type" value="Genomic_DNA"/>
</dbReference>
<organism evidence="1 2">
    <name type="scientific">Paracoccus methylovorus</name>
    <dbReference type="NCBI Taxonomy" id="2812658"/>
    <lineage>
        <taxon>Bacteria</taxon>
        <taxon>Pseudomonadati</taxon>
        <taxon>Pseudomonadota</taxon>
        <taxon>Alphaproteobacteria</taxon>
        <taxon>Rhodobacterales</taxon>
        <taxon>Paracoccaceae</taxon>
        <taxon>Paracoccus</taxon>
    </lineage>
</organism>
<name>A0ABX7JPD0_9RHOB</name>
<dbReference type="RefSeq" id="WP_205296988.1">
    <property type="nucleotide sequence ID" value="NZ_CP070372.1"/>
</dbReference>
<gene>
    <name evidence="1" type="ORF">JWJ88_21415</name>
</gene>
<evidence type="ECO:0000313" key="2">
    <source>
        <dbReference type="Proteomes" id="UP000663629"/>
    </source>
</evidence>
<dbReference type="Proteomes" id="UP000663629">
    <property type="component" value="Plasmid p2"/>
</dbReference>
<proteinExistence type="predicted"/>
<protein>
    <submittedName>
        <fullName evidence="1">Uncharacterized protein</fullName>
    </submittedName>
</protein>
<accession>A0ABX7JPD0</accession>